<dbReference type="AlphaFoldDB" id="Q07JF7"/>
<accession>Q07JF7</accession>
<evidence type="ECO:0008006" key="4">
    <source>
        <dbReference type="Google" id="ProtNLM"/>
    </source>
</evidence>
<gene>
    <name evidence="3" type="ordered locus">RPE_4001</name>
</gene>
<evidence type="ECO:0000313" key="3">
    <source>
        <dbReference type="EMBL" id="ABJ07927.1"/>
    </source>
</evidence>
<evidence type="ECO:0000256" key="2">
    <source>
        <dbReference type="SAM" id="SignalP"/>
    </source>
</evidence>
<dbReference type="EMBL" id="CP000463">
    <property type="protein sequence ID" value="ABJ07927.1"/>
    <property type="molecule type" value="Genomic_DNA"/>
</dbReference>
<keyword evidence="2" id="KW-0732">Signal</keyword>
<organism evidence="3">
    <name type="scientific">Rhodopseudomonas palustris (strain BisA53)</name>
    <dbReference type="NCBI Taxonomy" id="316055"/>
    <lineage>
        <taxon>Bacteria</taxon>
        <taxon>Pseudomonadati</taxon>
        <taxon>Pseudomonadota</taxon>
        <taxon>Alphaproteobacteria</taxon>
        <taxon>Hyphomicrobiales</taxon>
        <taxon>Nitrobacteraceae</taxon>
        <taxon>Rhodopseudomonas</taxon>
    </lineage>
</organism>
<protein>
    <recommendedName>
        <fullName evidence="4">17 kDa surface antigen</fullName>
    </recommendedName>
</protein>
<proteinExistence type="predicted"/>
<keyword evidence="1" id="KW-0175">Coiled coil</keyword>
<feature type="signal peptide" evidence="2">
    <location>
        <begin position="1"/>
        <end position="30"/>
    </location>
</feature>
<dbReference type="HOGENOM" id="CLU_1194145_0_0_5"/>
<feature type="chain" id="PRO_5005692574" description="17 kDa surface antigen" evidence="2">
    <location>
        <begin position="31"/>
        <end position="232"/>
    </location>
</feature>
<name>Q07JF7_RHOP5</name>
<sequence length="232" mass="24068">MAVARSTHPLFLCAAIGIAALCATMADALAQSARELDARLHKRSADYVTTVSEATTAGLVAGATIGGVIGSSVVRDSGLGGLAGTVIGGAIGSMIGNGIGTNVADQKEEYARREDGLDRSIAQLRAGNSKLASLVEISTQLVAVRKAEFEQLNQVPDAGARRSLATDLAAEVGSLDQALAAANKTRNTLRANIANYQGNEPPALTAEMKRTNGQLAALQARRNELDRMRKSL</sequence>
<dbReference type="KEGG" id="rpe:RPE_4001"/>
<feature type="coiled-coil region" evidence="1">
    <location>
        <begin position="179"/>
        <end position="228"/>
    </location>
</feature>
<reference evidence="3" key="1">
    <citation type="submission" date="2006-09" db="EMBL/GenBank/DDBJ databases">
        <title>Complete sequence of Rhodopseudomonas palustris BisA53.</title>
        <authorList>
            <consortium name="US DOE Joint Genome Institute"/>
            <person name="Copeland A."/>
            <person name="Lucas S."/>
            <person name="Lapidus A."/>
            <person name="Barry K."/>
            <person name="Detter J.C."/>
            <person name="Glavina del Rio T."/>
            <person name="Hammon N."/>
            <person name="Israni S."/>
            <person name="Dalin E."/>
            <person name="Tice H."/>
            <person name="Pitluck S."/>
            <person name="Chain P."/>
            <person name="Malfatti S."/>
            <person name="Shin M."/>
            <person name="Vergez L."/>
            <person name="Schmutz J."/>
            <person name="Larimer F."/>
            <person name="Land M."/>
            <person name="Hauser L."/>
            <person name="Pelletier D.A."/>
            <person name="Kyrpides N."/>
            <person name="Kim E."/>
            <person name="Harwood C.S."/>
            <person name="Oda Y."/>
            <person name="Richardson P."/>
        </authorList>
    </citation>
    <scope>NUCLEOTIDE SEQUENCE [LARGE SCALE GENOMIC DNA]</scope>
    <source>
        <strain evidence="3">BisA53</strain>
    </source>
</reference>
<dbReference type="eggNOG" id="ENOG5031B6N">
    <property type="taxonomic scope" value="Bacteria"/>
</dbReference>
<dbReference type="STRING" id="316055.RPE_4001"/>
<evidence type="ECO:0000256" key="1">
    <source>
        <dbReference type="SAM" id="Coils"/>
    </source>
</evidence>